<dbReference type="EMBL" id="BMIU01000010">
    <property type="protein sequence ID" value="GGF34444.1"/>
    <property type="molecule type" value="Genomic_DNA"/>
</dbReference>
<sequence>MLVIKFKEKERNHAAAKLNQFRLNQLPGLVEAYDKFVEETELEPLDKALLKDIMGHGIGPVEFLIEKKVKTFPKLTQGHALEEAYKQMNTILKPAITELQQWKQDLAPNIGKFPYELIDVDKMPISEDLTMTLEGVNTYIEENRHLFEVAISDPVDLELHDKYTAMIKAFNEFVGYAQSNDVLLPKDVNRLFDINQLEGIRMINADSSRFLPHKTNAYFRSLNVK</sequence>
<protein>
    <submittedName>
        <fullName evidence="1">Uncharacterized protein</fullName>
    </submittedName>
</protein>
<comment type="caution">
    <text evidence="1">The sequence shown here is derived from an EMBL/GenBank/DDBJ whole genome shotgun (WGS) entry which is preliminary data.</text>
</comment>
<gene>
    <name evidence="1" type="ORF">GCM10011339_23380</name>
</gene>
<proteinExistence type="predicted"/>
<dbReference type="RefSeq" id="WP_137401848.1">
    <property type="nucleotide sequence ID" value="NZ_BMIU01000010.1"/>
</dbReference>
<reference evidence="2" key="1">
    <citation type="journal article" date="2019" name="Int. J. Syst. Evol. Microbiol.">
        <title>The Global Catalogue of Microorganisms (GCM) 10K type strain sequencing project: providing services to taxonomists for standard genome sequencing and annotation.</title>
        <authorList>
            <consortium name="The Broad Institute Genomics Platform"/>
            <consortium name="The Broad Institute Genome Sequencing Center for Infectious Disease"/>
            <person name="Wu L."/>
            <person name="Ma J."/>
        </authorList>
    </citation>
    <scope>NUCLEOTIDE SEQUENCE [LARGE SCALE GENOMIC DNA]</scope>
    <source>
        <strain evidence="2">CGMCC 1.15407</strain>
    </source>
</reference>
<keyword evidence="2" id="KW-1185">Reference proteome</keyword>
<evidence type="ECO:0000313" key="2">
    <source>
        <dbReference type="Proteomes" id="UP000647339"/>
    </source>
</evidence>
<organism evidence="1 2">
    <name type="scientific">Echinicola rosea</name>
    <dbReference type="NCBI Taxonomy" id="1807691"/>
    <lineage>
        <taxon>Bacteria</taxon>
        <taxon>Pseudomonadati</taxon>
        <taxon>Bacteroidota</taxon>
        <taxon>Cytophagia</taxon>
        <taxon>Cytophagales</taxon>
        <taxon>Cyclobacteriaceae</taxon>
        <taxon>Echinicola</taxon>
    </lineage>
</organism>
<dbReference type="Proteomes" id="UP000647339">
    <property type="component" value="Unassembled WGS sequence"/>
</dbReference>
<evidence type="ECO:0000313" key="1">
    <source>
        <dbReference type="EMBL" id="GGF34444.1"/>
    </source>
</evidence>
<name>A0ABQ1V1J9_9BACT</name>
<accession>A0ABQ1V1J9</accession>